<sequence length="252" mass="26640">MIAPTASTMLRASAAAGGLQPMLLRTTACPYSAGLNSILSPRKASSSSSPARALSTTSPSSSSSSSRKVNPASTLAAPRHALPVVARRKASTAAAATPDQTAIHLNWETFFKLRKARRRWQQGFSVVGSVGSGAAGSVALSTGLADPVVSQIPLDPLITLGLLSMSCAALGWLAGPSLGTAVFNAMNAKYKEPMAEKEKQFFARIKKNRVDPTASSVRNPVPDFYGEKISSVGGYRQWLRDQRAFNRKKTGF</sequence>
<protein>
    <recommendedName>
        <fullName evidence="12">Presequence translocated-associated motor subunit PAM17</fullName>
    </recommendedName>
</protein>
<keyword evidence="5 12" id="KW-0999">Mitochondrion inner membrane</keyword>
<evidence type="ECO:0000256" key="3">
    <source>
        <dbReference type="ARBA" id="ARBA00022448"/>
    </source>
</evidence>
<name>A0AAV9HZU6_9PEZI</name>
<evidence type="ECO:0000256" key="2">
    <source>
        <dbReference type="ARBA" id="ARBA00006837"/>
    </source>
</evidence>
<dbReference type="InterPro" id="IPR013875">
    <property type="entry name" value="Pam17"/>
</dbReference>
<keyword evidence="8 12" id="KW-1133">Transmembrane helix</keyword>
<keyword evidence="6 12" id="KW-0653">Protein transport</keyword>
<organism evidence="14 15">
    <name type="scientific">Cladorrhinum samala</name>
    <dbReference type="NCBI Taxonomy" id="585594"/>
    <lineage>
        <taxon>Eukaryota</taxon>
        <taxon>Fungi</taxon>
        <taxon>Dikarya</taxon>
        <taxon>Ascomycota</taxon>
        <taxon>Pezizomycotina</taxon>
        <taxon>Sordariomycetes</taxon>
        <taxon>Sordariomycetidae</taxon>
        <taxon>Sordariales</taxon>
        <taxon>Podosporaceae</taxon>
        <taxon>Cladorrhinum</taxon>
    </lineage>
</organism>
<keyword evidence="4 12" id="KW-0812">Transmembrane</keyword>
<comment type="similarity">
    <text evidence="2 12">Belongs to the PAM17 family.</text>
</comment>
<dbReference type="PANTHER" id="PTHR28021:SF1">
    <property type="entry name" value="PRESEQUENCE TRANSLOCATED-ASSOCIATED MOTOR SUBUNIT PAM17, MITOCHONDRIAL"/>
    <property type="match status" value="1"/>
</dbReference>
<dbReference type="GO" id="GO:0030150">
    <property type="term" value="P:protein import into mitochondrial matrix"/>
    <property type="evidence" value="ECO:0007669"/>
    <property type="project" value="UniProtKB-UniRule"/>
</dbReference>
<evidence type="ECO:0000256" key="12">
    <source>
        <dbReference type="RuleBase" id="RU367146"/>
    </source>
</evidence>
<keyword evidence="10 12" id="KW-0496">Mitochondrion</keyword>
<dbReference type="Proteomes" id="UP001321749">
    <property type="component" value="Unassembled WGS sequence"/>
</dbReference>
<evidence type="ECO:0000256" key="9">
    <source>
        <dbReference type="ARBA" id="ARBA00023010"/>
    </source>
</evidence>
<evidence type="ECO:0000256" key="7">
    <source>
        <dbReference type="ARBA" id="ARBA00022946"/>
    </source>
</evidence>
<dbReference type="Pfam" id="PF08566">
    <property type="entry name" value="Pam17"/>
    <property type="match status" value="1"/>
</dbReference>
<reference evidence="14" key="1">
    <citation type="journal article" date="2023" name="Mol. Phylogenet. Evol.">
        <title>Genome-scale phylogeny and comparative genomics of the fungal order Sordariales.</title>
        <authorList>
            <person name="Hensen N."/>
            <person name="Bonometti L."/>
            <person name="Westerberg I."/>
            <person name="Brannstrom I.O."/>
            <person name="Guillou S."/>
            <person name="Cros-Aarteil S."/>
            <person name="Calhoun S."/>
            <person name="Haridas S."/>
            <person name="Kuo A."/>
            <person name="Mondo S."/>
            <person name="Pangilinan J."/>
            <person name="Riley R."/>
            <person name="LaButti K."/>
            <person name="Andreopoulos B."/>
            <person name="Lipzen A."/>
            <person name="Chen C."/>
            <person name="Yan M."/>
            <person name="Daum C."/>
            <person name="Ng V."/>
            <person name="Clum A."/>
            <person name="Steindorff A."/>
            <person name="Ohm R.A."/>
            <person name="Martin F."/>
            <person name="Silar P."/>
            <person name="Natvig D.O."/>
            <person name="Lalanne C."/>
            <person name="Gautier V."/>
            <person name="Ament-Velasquez S.L."/>
            <person name="Kruys A."/>
            <person name="Hutchinson M.I."/>
            <person name="Powell A.J."/>
            <person name="Barry K."/>
            <person name="Miller A.N."/>
            <person name="Grigoriev I.V."/>
            <person name="Debuchy R."/>
            <person name="Gladieux P."/>
            <person name="Hiltunen Thoren M."/>
            <person name="Johannesson H."/>
        </authorList>
    </citation>
    <scope>NUCLEOTIDE SEQUENCE</scope>
    <source>
        <strain evidence="14">PSN324</strain>
    </source>
</reference>
<dbReference type="GO" id="GO:0001405">
    <property type="term" value="C:PAM complex, Tim23 associated import motor"/>
    <property type="evidence" value="ECO:0007669"/>
    <property type="project" value="UniProtKB-UniRule"/>
</dbReference>
<evidence type="ECO:0000256" key="11">
    <source>
        <dbReference type="ARBA" id="ARBA00023136"/>
    </source>
</evidence>
<evidence type="ECO:0000256" key="10">
    <source>
        <dbReference type="ARBA" id="ARBA00023128"/>
    </source>
</evidence>
<reference evidence="14" key="2">
    <citation type="submission" date="2023-06" db="EMBL/GenBank/DDBJ databases">
        <authorList>
            <consortium name="Lawrence Berkeley National Laboratory"/>
            <person name="Mondo S.J."/>
            <person name="Hensen N."/>
            <person name="Bonometti L."/>
            <person name="Westerberg I."/>
            <person name="Brannstrom I.O."/>
            <person name="Guillou S."/>
            <person name="Cros-Aarteil S."/>
            <person name="Calhoun S."/>
            <person name="Haridas S."/>
            <person name="Kuo A."/>
            <person name="Pangilinan J."/>
            <person name="Riley R."/>
            <person name="Labutti K."/>
            <person name="Andreopoulos B."/>
            <person name="Lipzen A."/>
            <person name="Chen C."/>
            <person name="Yanf M."/>
            <person name="Daum C."/>
            <person name="Ng V."/>
            <person name="Clum A."/>
            <person name="Steindorff A."/>
            <person name="Ohm R."/>
            <person name="Martin F."/>
            <person name="Silar P."/>
            <person name="Natvig D."/>
            <person name="Lalanne C."/>
            <person name="Gautier V."/>
            <person name="Ament-Velasquez S.L."/>
            <person name="Kruys A."/>
            <person name="Hutchinson M.I."/>
            <person name="Powell A.J."/>
            <person name="Barry K."/>
            <person name="Miller A.N."/>
            <person name="Grigoriev I.V."/>
            <person name="Debuchy R."/>
            <person name="Gladieux P."/>
            <person name="Thoren M.H."/>
            <person name="Johannesson H."/>
        </authorList>
    </citation>
    <scope>NUCLEOTIDE SEQUENCE</scope>
    <source>
        <strain evidence="14">PSN324</strain>
    </source>
</reference>
<keyword evidence="11 12" id="KW-0472">Membrane</keyword>
<feature type="transmembrane region" description="Helical" evidence="12">
    <location>
        <begin position="124"/>
        <end position="145"/>
    </location>
</feature>
<evidence type="ECO:0000256" key="13">
    <source>
        <dbReference type="SAM" id="MobiDB-lite"/>
    </source>
</evidence>
<dbReference type="EMBL" id="MU864938">
    <property type="protein sequence ID" value="KAK4465540.1"/>
    <property type="molecule type" value="Genomic_DNA"/>
</dbReference>
<evidence type="ECO:0000256" key="6">
    <source>
        <dbReference type="ARBA" id="ARBA00022927"/>
    </source>
</evidence>
<evidence type="ECO:0000313" key="14">
    <source>
        <dbReference type="EMBL" id="KAK4465540.1"/>
    </source>
</evidence>
<comment type="caution">
    <text evidence="14">The sequence shown here is derived from an EMBL/GenBank/DDBJ whole genome shotgun (WGS) entry which is preliminary data.</text>
</comment>
<comment type="function">
    <text evidence="12">Component of the PAM complex, a complex required for the translocation of transit peptide-containing proteins from the inner membrane into the mitochondrial matrix in an ATP-dependent manner.</text>
</comment>
<feature type="transmembrane region" description="Helical" evidence="12">
    <location>
        <begin position="157"/>
        <end position="183"/>
    </location>
</feature>
<proteinExistence type="inferred from homology"/>
<evidence type="ECO:0000313" key="15">
    <source>
        <dbReference type="Proteomes" id="UP001321749"/>
    </source>
</evidence>
<comment type="subunit">
    <text evidence="12">Component of the PAM complex.</text>
</comment>
<gene>
    <name evidence="14" type="ORF">QBC42DRAFT_311670</name>
</gene>
<dbReference type="PANTHER" id="PTHR28021">
    <property type="entry name" value="PRESEQUENCE TRANSLOCATED-ASSOCIATED MOTOR SUBUNIT PAM17, MITOCHONDRIAL"/>
    <property type="match status" value="1"/>
</dbReference>
<keyword evidence="7" id="KW-0809">Transit peptide</keyword>
<evidence type="ECO:0000256" key="4">
    <source>
        <dbReference type="ARBA" id="ARBA00022692"/>
    </source>
</evidence>
<evidence type="ECO:0000256" key="1">
    <source>
        <dbReference type="ARBA" id="ARBA00004448"/>
    </source>
</evidence>
<feature type="region of interest" description="Disordered" evidence="13">
    <location>
        <begin position="41"/>
        <end position="73"/>
    </location>
</feature>
<comment type="subcellular location">
    <subcellularLocation>
        <location evidence="1 12">Mitochondrion inner membrane</location>
        <topology evidence="1 12">Multi-pass membrane protein</topology>
    </subcellularLocation>
</comment>
<accession>A0AAV9HZU6</accession>
<dbReference type="AlphaFoldDB" id="A0AAV9HZU6"/>
<feature type="compositionally biased region" description="Low complexity" evidence="13">
    <location>
        <begin position="41"/>
        <end position="68"/>
    </location>
</feature>
<keyword evidence="3 12" id="KW-0813">Transport</keyword>
<evidence type="ECO:0000256" key="5">
    <source>
        <dbReference type="ARBA" id="ARBA00022792"/>
    </source>
</evidence>
<keyword evidence="15" id="KW-1185">Reference proteome</keyword>
<keyword evidence="9 12" id="KW-0811">Translocation</keyword>
<evidence type="ECO:0000256" key="8">
    <source>
        <dbReference type="ARBA" id="ARBA00022989"/>
    </source>
</evidence>